<dbReference type="Pfam" id="PF12850">
    <property type="entry name" value="Metallophos_2"/>
    <property type="match status" value="1"/>
</dbReference>
<organism evidence="4 5">
    <name type="scientific">Pseudomonas cremoris</name>
    <dbReference type="NCBI Taxonomy" id="2724178"/>
    <lineage>
        <taxon>Bacteria</taxon>
        <taxon>Pseudomonadati</taxon>
        <taxon>Pseudomonadota</taxon>
        <taxon>Gammaproteobacteria</taxon>
        <taxon>Pseudomonadales</taxon>
        <taxon>Pseudomonadaceae</taxon>
        <taxon>Pseudomonas</taxon>
    </lineage>
</organism>
<evidence type="ECO:0000256" key="1">
    <source>
        <dbReference type="ARBA" id="ARBA00008950"/>
    </source>
</evidence>
<proteinExistence type="inferred from homology"/>
<evidence type="ECO:0000313" key="4">
    <source>
        <dbReference type="EMBL" id="MBC2409962.1"/>
    </source>
</evidence>
<dbReference type="Proteomes" id="UP000520513">
    <property type="component" value="Unassembled WGS sequence"/>
</dbReference>
<dbReference type="PANTHER" id="PTHR42850">
    <property type="entry name" value="METALLOPHOSPHOESTERASE"/>
    <property type="match status" value="1"/>
</dbReference>
<name>A0A7X1AT76_9PSED</name>
<dbReference type="RefSeq" id="WP_185708757.1">
    <property type="nucleotide sequence ID" value="NZ_JAAXCY010000014.1"/>
</dbReference>
<evidence type="ECO:0000259" key="2">
    <source>
        <dbReference type="Pfam" id="PF12850"/>
    </source>
</evidence>
<dbReference type="SUPFAM" id="SSF56300">
    <property type="entry name" value="Metallo-dependent phosphatases"/>
    <property type="match status" value="1"/>
</dbReference>
<dbReference type="PIRSF" id="PIRSF000883">
    <property type="entry name" value="Pesterase_MJ0912"/>
    <property type="match status" value="1"/>
</dbReference>
<dbReference type="GO" id="GO:0016791">
    <property type="term" value="F:phosphatase activity"/>
    <property type="evidence" value="ECO:0007669"/>
    <property type="project" value="TreeGrafter"/>
</dbReference>
<sequence>MIGIISDIHGNHVALSAVLRTLDDLGATDIICLGDIGGYYCQINQCCETLRQRNIFAVMGNHDWYLAKGEPCPRSNSANVCLDYQRTVITPDNLVWLASLPERAIIHGLDIVHGGWNDPIDEYVRPSQEYFSGLPGNHFASGHTHVQCVWSSGDKHYCNPGSVGQPRDGNSKAAFATWDGSSFELHRVDYDIEKIQKEMALAGFSPYYSENLSSGTSIGGRISKI</sequence>
<dbReference type="GO" id="GO:0005737">
    <property type="term" value="C:cytoplasm"/>
    <property type="evidence" value="ECO:0007669"/>
    <property type="project" value="TreeGrafter"/>
</dbReference>
<dbReference type="Proteomes" id="UP000534677">
    <property type="component" value="Unassembled WGS sequence"/>
</dbReference>
<gene>
    <name evidence="3" type="ORF">HF209_18260</name>
    <name evidence="4" type="ORF">HF257_28475</name>
</gene>
<dbReference type="InterPro" id="IPR011152">
    <property type="entry name" value="Pesterase_MJ0912"/>
</dbReference>
<dbReference type="InterPro" id="IPR029052">
    <property type="entry name" value="Metallo-depent_PP-like"/>
</dbReference>
<evidence type="ECO:0000313" key="6">
    <source>
        <dbReference type="Proteomes" id="UP000534677"/>
    </source>
</evidence>
<dbReference type="Gene3D" id="3.60.21.10">
    <property type="match status" value="1"/>
</dbReference>
<comment type="similarity">
    <text evidence="1">Belongs to the metallophosphoesterase superfamily. YfcE family.</text>
</comment>
<protein>
    <submittedName>
        <fullName evidence="4">Metallophosphoesterase family protein</fullName>
    </submittedName>
</protein>
<dbReference type="EMBL" id="JAAXCZ010000009">
    <property type="protein sequence ID" value="MBC2382889.1"/>
    <property type="molecule type" value="Genomic_DNA"/>
</dbReference>
<feature type="domain" description="Calcineurin-like phosphoesterase" evidence="2">
    <location>
        <begin position="2"/>
        <end position="174"/>
    </location>
</feature>
<accession>A0A7X1AT76</accession>
<comment type="caution">
    <text evidence="4">The sequence shown here is derived from an EMBL/GenBank/DDBJ whole genome shotgun (WGS) entry which is preliminary data.</text>
</comment>
<dbReference type="InterPro" id="IPR024654">
    <property type="entry name" value="Calcineurin-like_PHP_lpxH"/>
</dbReference>
<reference evidence="5 6" key="1">
    <citation type="submission" date="2020-04" db="EMBL/GenBank/DDBJ databases">
        <title>Pseudomonas crami sp. nov., a novel proteolytic bacterial species isolated from cream.</title>
        <authorList>
            <person name="Hofmann K."/>
            <person name="Woller A."/>
            <person name="Huptas C."/>
            <person name="Wenning M."/>
            <person name="Scherer S."/>
            <person name="Doll E.V."/>
        </authorList>
    </citation>
    <scope>NUCLEOTIDE SEQUENCE [LARGE SCALE GENOMIC DNA]</scope>
    <source>
        <strain evidence="3 6">WS 5096</strain>
        <strain evidence="4 5">WS 5106</strain>
    </source>
</reference>
<dbReference type="PANTHER" id="PTHR42850:SF2">
    <property type="entry name" value="BLL5683 PROTEIN"/>
    <property type="match status" value="1"/>
</dbReference>
<dbReference type="AlphaFoldDB" id="A0A7X1AT76"/>
<dbReference type="InterPro" id="IPR050126">
    <property type="entry name" value="Ap4A_hydrolase"/>
</dbReference>
<evidence type="ECO:0000313" key="5">
    <source>
        <dbReference type="Proteomes" id="UP000520513"/>
    </source>
</evidence>
<evidence type="ECO:0000313" key="3">
    <source>
        <dbReference type="EMBL" id="MBC2382889.1"/>
    </source>
</evidence>
<keyword evidence="6" id="KW-1185">Reference proteome</keyword>
<dbReference type="EMBL" id="JAAXCY010000014">
    <property type="protein sequence ID" value="MBC2409962.1"/>
    <property type="molecule type" value="Genomic_DNA"/>
</dbReference>